<evidence type="ECO:0000313" key="2">
    <source>
        <dbReference type="EMBL" id="CUE73618.1"/>
    </source>
</evidence>
<reference evidence="3" key="1">
    <citation type="submission" date="2015-09" db="EMBL/GenBank/DDBJ databases">
        <authorList>
            <consortium name="Pathogen Informatics"/>
        </authorList>
    </citation>
    <scope>NUCLEOTIDE SEQUENCE [LARGE SCALE GENOMIC DNA]</scope>
    <source>
        <strain evidence="3">Lake Konstanz</strain>
    </source>
</reference>
<feature type="region of interest" description="Disordered" evidence="1">
    <location>
        <begin position="479"/>
        <end position="508"/>
    </location>
</feature>
<dbReference type="Proteomes" id="UP000051952">
    <property type="component" value="Unassembled WGS sequence"/>
</dbReference>
<organism evidence="2 3">
    <name type="scientific">Bodo saltans</name>
    <name type="common">Flagellated protozoan</name>
    <dbReference type="NCBI Taxonomy" id="75058"/>
    <lineage>
        <taxon>Eukaryota</taxon>
        <taxon>Discoba</taxon>
        <taxon>Euglenozoa</taxon>
        <taxon>Kinetoplastea</taxon>
        <taxon>Metakinetoplastina</taxon>
        <taxon>Eubodonida</taxon>
        <taxon>Bodonidae</taxon>
        <taxon>Bodo</taxon>
    </lineage>
</organism>
<dbReference type="VEuPathDB" id="TriTrypDB:BSAL_55295"/>
<gene>
    <name evidence="2" type="ORF">BSAL_55295</name>
</gene>
<evidence type="ECO:0000256" key="1">
    <source>
        <dbReference type="SAM" id="MobiDB-lite"/>
    </source>
</evidence>
<dbReference type="AlphaFoldDB" id="A0A0S4IIY6"/>
<sequence length="508" mass="57326">MHPRACVRQWPQHAPRFSLPCHNSRRMYDDLYLLHRGSIYSDSSGVDAHHHQQQPMETLPLSLVQPQELAQRWIMFSKNTTTAAAAHRTIGFSSEPPLLGDNNATSKCRSNQLNAVLGMCGSYKPRKVRAFVNTFSKFHRRGSTKLLLFVDEERVASYHRAYGHYEDVDVISTNAFLSSLKLKNCGTNVYRVELFAAWLQQQQVEGNITPPYHYVMMVDTRDSVFQTDPFDPLPTIAQRVSSLTSSSSRWPNNSTTAATHHHHHSAVFLVAERFDAASIAIEDPTFFEFHEKHTSESCGRAAFHWSFRLKLSPVLAPHGFAHKRRRDADGLMPVDPLPIVCLGMLFGTYHAMQDLLQLLGESLIARIDNDARMCGALMDQGMLNCLLYGGLSHAKFAHDVVLLNPYTQPYTHAFRTKSEIFFGNDAASSNNFQFLQTCPHSPRHNDVSFATPPNHDDDYPKSRPYAVAHQADRTPGLEFYTSLVLPRGAPGDREDEDDDNSANDSKRN</sequence>
<name>A0A0S4IIY6_BODSA</name>
<protein>
    <submittedName>
        <fullName evidence="2">Uncharacterized protein</fullName>
    </submittedName>
</protein>
<dbReference type="EMBL" id="CYKH01000155">
    <property type="protein sequence ID" value="CUE73618.1"/>
    <property type="molecule type" value="Genomic_DNA"/>
</dbReference>
<proteinExistence type="predicted"/>
<evidence type="ECO:0000313" key="3">
    <source>
        <dbReference type="Proteomes" id="UP000051952"/>
    </source>
</evidence>
<accession>A0A0S4IIY6</accession>
<keyword evidence="3" id="KW-1185">Reference proteome</keyword>
<feature type="region of interest" description="Disordered" evidence="1">
    <location>
        <begin position="443"/>
        <end position="462"/>
    </location>
</feature>